<dbReference type="Gene3D" id="1.10.472.180">
    <property type="entry name" value="Bunyavirus nucleocapsid (N) protein, C-terminal domain"/>
    <property type="match status" value="1"/>
</dbReference>
<keyword evidence="4 8" id="KW-0694">RNA-binding</keyword>
<organism evidence="9">
    <name type="scientific">Tucunduba virus</name>
    <dbReference type="NCBI Taxonomy" id="1138489"/>
    <lineage>
        <taxon>Viruses</taxon>
        <taxon>Riboviria</taxon>
        <taxon>Orthornavirae</taxon>
        <taxon>Negarnaviricota</taxon>
        <taxon>Polyploviricotina</taxon>
        <taxon>Bunyaviricetes</taxon>
        <taxon>Elliovirales</taxon>
        <taxon>Peribunyaviridae</taxon>
        <taxon>Orthobunyavirus</taxon>
        <taxon>Orthobunyavirus wyeomyiae</taxon>
    </lineage>
</organism>
<dbReference type="Gene3D" id="1.20.142.20">
    <property type="match status" value="1"/>
</dbReference>
<evidence type="ECO:0000256" key="7">
    <source>
        <dbReference type="ARBA" id="ARBA00033344"/>
    </source>
</evidence>
<dbReference type="Proteomes" id="UP000424218">
    <property type="component" value="Genome"/>
</dbReference>
<reference evidence="9" key="1">
    <citation type="journal article" date="2016" name="Rev Panamazonica Saude">
        <title>Antigenic and molecular characterization of viruses isolated from mosquitoes caught in Para state, Brazil.</title>
        <authorList>
            <person name="Lima J.A."/>
            <person name="Sousa A.W."/>
            <person name="Silva S.P."/>
            <person name="Barros L.J.L."/>
            <person name="Medeiros D.B.A."/>
            <person name="Junior A.G.D."/>
            <person name="Rodrigues S.G."/>
            <person name="Vasconcelos P.F.C."/>
            <person name="Chiang J.O."/>
        </authorList>
    </citation>
    <scope>NUCLEOTIDE SEQUENCE</scope>
    <source>
        <strain evidence="9">BeAR544767</strain>
        <strain evidence="10">BeAR643361</strain>
        <strain evidence="11">BeAR701402</strain>
    </source>
</reference>
<dbReference type="EMBL" id="KX579498">
    <property type="protein sequence ID" value="AQV08286.1"/>
    <property type="molecule type" value="Viral_cRNA"/>
</dbReference>
<evidence type="ECO:0000256" key="1">
    <source>
        <dbReference type="ARBA" id="ARBA00006516"/>
    </source>
</evidence>
<evidence type="ECO:0000256" key="6">
    <source>
        <dbReference type="ARBA" id="ARBA00023274"/>
    </source>
</evidence>
<dbReference type="InterPro" id="IPR043012">
    <property type="entry name" value="Bunya_nucleocap_N"/>
</dbReference>
<dbReference type="GO" id="GO:0003723">
    <property type="term" value="F:RNA binding"/>
    <property type="evidence" value="ECO:0007669"/>
    <property type="project" value="UniProtKB-UniRule"/>
</dbReference>
<dbReference type="GO" id="GO:1990904">
    <property type="term" value="C:ribonucleoprotein complex"/>
    <property type="evidence" value="ECO:0007669"/>
    <property type="project" value="UniProtKB-KW"/>
</dbReference>
<comment type="subcellular location">
    <subcellularLocation>
        <location evidence="8">Virion</location>
    </subcellularLocation>
    <text evidence="8">Located inside the virion, complexed with the viral RNA.</text>
</comment>
<dbReference type="PIRSF" id="PIRSF003947">
    <property type="entry name" value="N_OrthobunV"/>
    <property type="match status" value="1"/>
</dbReference>
<dbReference type="Proteomes" id="UP000265653">
    <property type="component" value="Genome"/>
</dbReference>
<comment type="similarity">
    <text evidence="1 8">Belongs to the orthobunyavirus nucleocapsid protein family.</text>
</comment>
<dbReference type="InterPro" id="IPR043011">
    <property type="entry name" value="Bunya_nucleocap_C"/>
</dbReference>
<name>A0A3G1HFS4_9VIRU</name>
<evidence type="ECO:0000256" key="2">
    <source>
        <dbReference type="ARBA" id="ARBA00014389"/>
    </source>
</evidence>
<dbReference type="EMBL" id="KX579495">
    <property type="protein sequence ID" value="AQV08283.1"/>
    <property type="molecule type" value="Viral_cRNA"/>
</dbReference>
<evidence type="ECO:0000256" key="4">
    <source>
        <dbReference type="ARBA" id="ARBA00022884"/>
    </source>
</evidence>
<evidence type="ECO:0000313" key="11">
    <source>
        <dbReference type="EMBL" id="AQV08289.1"/>
    </source>
</evidence>
<dbReference type="GO" id="GO:0019013">
    <property type="term" value="C:viral nucleocapsid"/>
    <property type="evidence" value="ECO:0007669"/>
    <property type="project" value="UniProtKB-UniRule"/>
</dbReference>
<dbReference type="Pfam" id="PF00952">
    <property type="entry name" value="Bunya_nucleocap"/>
    <property type="match status" value="1"/>
</dbReference>
<keyword evidence="5 8" id="KW-0543">Viral nucleoprotein</keyword>
<protein>
    <recommendedName>
        <fullName evidence="2 8">Nucleoprotein</fullName>
    </recommendedName>
    <alternativeName>
        <fullName evidence="7 8">Nucleocapsid protein</fullName>
    </alternativeName>
</protein>
<evidence type="ECO:0000313" key="9">
    <source>
        <dbReference type="EMBL" id="AQV08283.1"/>
    </source>
</evidence>
<keyword evidence="6 8" id="KW-0687">Ribonucleoprotein</keyword>
<keyword evidence="3 8" id="KW-0946">Virion</keyword>
<proteinExistence type="inferred from homology"/>
<dbReference type="InterPro" id="IPR001784">
    <property type="entry name" value="Bunya_nucleocap"/>
</dbReference>
<dbReference type="EMBL" id="KX579501">
    <property type="protein sequence ID" value="AQV08289.1"/>
    <property type="molecule type" value="Viral_cRNA"/>
</dbReference>
<evidence type="ECO:0000256" key="5">
    <source>
        <dbReference type="ARBA" id="ARBA00023086"/>
    </source>
</evidence>
<sequence length="233" mass="26348">MSEIAFDDIGQIAASTFNPDNQYIGFKKVFTIGLTYDQIRIFFLNGKKAKETLSKRSEETVTLNFGGWRIPIVNTHFPGNRNIDLADDALTLHRVSGYLARYLLEKVLSAQEPEKVIIKTRIINPIAASNGITWDDGYEVYLSFFPGSEMFLEAFKFYPLAIGIYKVQKGMMDVKFLEKTMRQKYAGLDATVWTQQKYTDVINALLVVNGLGWKKSNVSAAAKDFLSKFGIQI</sequence>
<evidence type="ECO:0000256" key="3">
    <source>
        <dbReference type="ARBA" id="ARBA00022844"/>
    </source>
</evidence>
<accession>A0A3G1HFS4</accession>
<evidence type="ECO:0000256" key="8">
    <source>
        <dbReference type="PIRNR" id="PIRNR003947"/>
    </source>
</evidence>
<evidence type="ECO:0000313" key="10">
    <source>
        <dbReference type="EMBL" id="AQV08286.1"/>
    </source>
</evidence>